<name>A0A343YVG3_9NEOP</name>
<protein>
    <recommendedName>
        <fullName evidence="4 16">NADH-ubiquinone oxidoreductase chain 4L</fullName>
        <ecNumber evidence="3 16">7.1.1.2</ecNumber>
    </recommendedName>
</protein>
<dbReference type="Pfam" id="PF00420">
    <property type="entry name" value="Oxidored_q2"/>
    <property type="match status" value="1"/>
</dbReference>
<feature type="transmembrane region" description="Helical" evidence="16">
    <location>
        <begin position="48"/>
        <end position="70"/>
    </location>
</feature>
<comment type="catalytic activity">
    <reaction evidence="15 16">
        <text>a ubiquinone + NADH + 5 H(+)(in) = a ubiquinol + NAD(+) + 4 H(+)(out)</text>
        <dbReference type="Rhea" id="RHEA:29091"/>
        <dbReference type="Rhea" id="RHEA-COMP:9565"/>
        <dbReference type="Rhea" id="RHEA-COMP:9566"/>
        <dbReference type="ChEBI" id="CHEBI:15378"/>
        <dbReference type="ChEBI" id="CHEBI:16389"/>
        <dbReference type="ChEBI" id="CHEBI:17976"/>
        <dbReference type="ChEBI" id="CHEBI:57540"/>
        <dbReference type="ChEBI" id="CHEBI:57945"/>
        <dbReference type="EC" id="7.1.1.2"/>
    </reaction>
</comment>
<keyword evidence="14 16" id="KW-0472">Membrane</keyword>
<evidence type="ECO:0000256" key="9">
    <source>
        <dbReference type="ARBA" id="ARBA00022982"/>
    </source>
</evidence>
<evidence type="ECO:0000256" key="7">
    <source>
        <dbReference type="ARBA" id="ARBA00022692"/>
    </source>
</evidence>
<evidence type="ECO:0000313" key="17">
    <source>
        <dbReference type="EMBL" id="AWN56247.1"/>
    </source>
</evidence>
<keyword evidence="16" id="KW-0999">Mitochondrion inner membrane</keyword>
<accession>A0A343YVG3</accession>
<keyword evidence="11 16" id="KW-0520">NAD</keyword>
<dbReference type="GO" id="GO:0008137">
    <property type="term" value="F:NADH dehydrogenase (ubiquinone) activity"/>
    <property type="evidence" value="ECO:0007669"/>
    <property type="project" value="UniProtKB-EC"/>
</dbReference>
<keyword evidence="6 16" id="KW-0679">Respiratory chain</keyword>
<keyword evidence="12 16" id="KW-0830">Ubiquinone</keyword>
<dbReference type="EMBL" id="MG253269">
    <property type="protein sequence ID" value="AWN56247.1"/>
    <property type="molecule type" value="Genomic_DNA"/>
</dbReference>
<evidence type="ECO:0000256" key="12">
    <source>
        <dbReference type="ARBA" id="ARBA00023075"/>
    </source>
</evidence>
<proteinExistence type="inferred from homology"/>
<dbReference type="GO" id="GO:0030964">
    <property type="term" value="C:NADH dehydrogenase complex"/>
    <property type="evidence" value="ECO:0007669"/>
    <property type="project" value="TreeGrafter"/>
</dbReference>
<keyword evidence="8 16" id="KW-1278">Translocase</keyword>
<dbReference type="Gene3D" id="1.10.287.3510">
    <property type="match status" value="1"/>
</dbReference>
<dbReference type="InterPro" id="IPR001133">
    <property type="entry name" value="NADH_UbQ_OxRdtase_chain4L/K"/>
</dbReference>
<evidence type="ECO:0000256" key="11">
    <source>
        <dbReference type="ARBA" id="ARBA00023027"/>
    </source>
</evidence>
<evidence type="ECO:0000256" key="5">
    <source>
        <dbReference type="ARBA" id="ARBA00022448"/>
    </source>
</evidence>
<evidence type="ECO:0000256" key="1">
    <source>
        <dbReference type="ARBA" id="ARBA00004225"/>
    </source>
</evidence>
<comment type="similarity">
    <text evidence="2 16">Belongs to the complex I subunit 4L family.</text>
</comment>
<evidence type="ECO:0000256" key="10">
    <source>
        <dbReference type="ARBA" id="ARBA00022989"/>
    </source>
</evidence>
<evidence type="ECO:0000256" key="16">
    <source>
        <dbReference type="RuleBase" id="RU004419"/>
    </source>
</evidence>
<keyword evidence="5 16" id="KW-0813">Transport</keyword>
<evidence type="ECO:0000256" key="3">
    <source>
        <dbReference type="ARBA" id="ARBA00012944"/>
    </source>
</evidence>
<dbReference type="AlphaFoldDB" id="A0A343YVG3"/>
<dbReference type="PANTHER" id="PTHR11434">
    <property type="entry name" value="NADH-UBIQUINONE OXIDOREDUCTASE SUBUNIT ND4L"/>
    <property type="match status" value="1"/>
</dbReference>
<evidence type="ECO:0000256" key="6">
    <source>
        <dbReference type="ARBA" id="ARBA00022660"/>
    </source>
</evidence>
<evidence type="ECO:0000256" key="13">
    <source>
        <dbReference type="ARBA" id="ARBA00023128"/>
    </source>
</evidence>
<keyword evidence="13 16" id="KW-0496">Mitochondrion</keyword>
<sequence>MMMMFVFGLFSVASKRKHLLPILLSMEMMILAIFSNLVFLLNIMSLDFMFIMVFLTFAVCEGSLGLSILVSMVRSYGNDFIQNLNLI</sequence>
<dbReference type="InterPro" id="IPR039428">
    <property type="entry name" value="NUOK/Mnh_C1-like"/>
</dbReference>
<feature type="transmembrane region" description="Helical" evidence="16">
    <location>
        <begin position="24"/>
        <end position="41"/>
    </location>
</feature>
<evidence type="ECO:0000256" key="2">
    <source>
        <dbReference type="ARBA" id="ARBA00010519"/>
    </source>
</evidence>
<dbReference type="GO" id="GO:0016651">
    <property type="term" value="F:oxidoreductase activity, acting on NAD(P)H"/>
    <property type="evidence" value="ECO:0007669"/>
    <property type="project" value="InterPro"/>
</dbReference>
<reference evidence="17" key="1">
    <citation type="submission" date="2017-10" db="EMBL/GenBank/DDBJ databases">
        <title>Mitogenomes of tropical arthropods.</title>
        <authorList>
            <person name="Pires Paula D."/>
            <person name="Coiti Togawa R."/>
        </authorList>
    </citation>
    <scope>NUCLEOTIDE SEQUENCE</scope>
</reference>
<evidence type="ECO:0000256" key="15">
    <source>
        <dbReference type="ARBA" id="ARBA00049551"/>
    </source>
</evidence>
<comment type="subcellular location">
    <subcellularLocation>
        <location evidence="16">Mitochondrion inner membrane</location>
        <topology evidence="16">Multi-pass membrane protein</topology>
    </subcellularLocation>
    <subcellularLocation>
        <location evidence="1">Mitochondrion membrane</location>
        <topology evidence="1">Multi-pass membrane protein</topology>
    </subcellularLocation>
</comment>
<dbReference type="EC" id="7.1.1.2" evidence="3 16"/>
<dbReference type="GO" id="GO:0005743">
    <property type="term" value="C:mitochondrial inner membrane"/>
    <property type="evidence" value="ECO:0007669"/>
    <property type="project" value="UniProtKB-SubCell"/>
</dbReference>
<evidence type="ECO:0000256" key="14">
    <source>
        <dbReference type="ARBA" id="ARBA00023136"/>
    </source>
</evidence>
<dbReference type="GO" id="GO:0042773">
    <property type="term" value="P:ATP synthesis coupled electron transport"/>
    <property type="evidence" value="ECO:0007669"/>
    <property type="project" value="UniProtKB-UniRule"/>
</dbReference>
<dbReference type="PANTHER" id="PTHR11434:SF0">
    <property type="entry name" value="NADH-UBIQUINONE OXIDOREDUCTASE CHAIN 4L"/>
    <property type="match status" value="1"/>
</dbReference>
<keyword evidence="9 16" id="KW-0249">Electron transport</keyword>
<keyword evidence="7 16" id="KW-0812">Transmembrane</keyword>
<evidence type="ECO:0000256" key="8">
    <source>
        <dbReference type="ARBA" id="ARBA00022967"/>
    </source>
</evidence>
<organism evidence="17">
    <name type="scientific">Euborellia annulipes</name>
    <dbReference type="NCBI Taxonomy" id="146833"/>
    <lineage>
        <taxon>Eukaryota</taxon>
        <taxon>Metazoa</taxon>
        <taxon>Ecdysozoa</taxon>
        <taxon>Arthropoda</taxon>
        <taxon>Hexapoda</taxon>
        <taxon>Insecta</taxon>
        <taxon>Pterygota</taxon>
        <taxon>Neoptera</taxon>
        <taxon>Polyneoptera</taxon>
        <taxon>Dermaptera</taxon>
        <taxon>Neodermaptera</taxon>
        <taxon>Epidermaptera</taxon>
        <taxon>Anisolabidoidea</taxon>
        <taxon>Anisolabididae</taxon>
        <taxon>Euborellia</taxon>
    </lineage>
</organism>
<geneLocation type="mitochondrion" evidence="17"/>
<comment type="function">
    <text evidence="16">Core subunit of the mitochondrial membrane respiratory chain NADH dehydrogenase (Complex I) which catalyzes electron transfer from NADH through the respiratory chain, using ubiquinone as an electron acceptor.</text>
</comment>
<evidence type="ECO:0000256" key="4">
    <source>
        <dbReference type="ARBA" id="ARBA00016612"/>
    </source>
</evidence>
<keyword evidence="10 16" id="KW-1133">Transmembrane helix</keyword>